<sequence length="78" mass="8195">MLIQLKAYLEARGRASLTEMALRLGSDEEAVRGMLAHWIAKGRVARLSCPPAACAKSCCGCPSAAAEIYEWRGAGAAG</sequence>
<evidence type="ECO:0000313" key="3">
    <source>
        <dbReference type="Proteomes" id="UP000241010"/>
    </source>
</evidence>
<dbReference type="Proteomes" id="UP000241010">
    <property type="component" value="Unassembled WGS sequence"/>
</dbReference>
<proteinExistence type="predicted"/>
<organism evidence="2 3">
    <name type="scientific">Cereibacter changlensis JA139</name>
    <dbReference type="NCBI Taxonomy" id="1188249"/>
    <lineage>
        <taxon>Bacteria</taxon>
        <taxon>Pseudomonadati</taxon>
        <taxon>Pseudomonadota</taxon>
        <taxon>Alphaproteobacteria</taxon>
        <taxon>Rhodobacterales</taxon>
        <taxon>Paracoccaceae</taxon>
        <taxon>Cereibacter</taxon>
    </lineage>
</organism>
<dbReference type="SUPFAM" id="SSF46785">
    <property type="entry name" value="Winged helix' DNA-binding domain"/>
    <property type="match status" value="1"/>
</dbReference>
<dbReference type="Pfam" id="PF09012">
    <property type="entry name" value="FeoC"/>
    <property type="match status" value="1"/>
</dbReference>
<evidence type="ECO:0000313" key="2">
    <source>
        <dbReference type="EMBL" id="PTE23030.1"/>
    </source>
</evidence>
<dbReference type="OrthoDB" id="467062at2"/>
<dbReference type="Gene3D" id="1.10.10.10">
    <property type="entry name" value="Winged helix-like DNA-binding domain superfamily/Winged helix DNA-binding domain"/>
    <property type="match status" value="1"/>
</dbReference>
<protein>
    <recommendedName>
        <fullName evidence="1">Transcriptional regulator HTH-type FeoC domain-containing protein</fullName>
    </recommendedName>
</protein>
<feature type="domain" description="Transcriptional regulator HTH-type FeoC" evidence="1">
    <location>
        <begin position="1"/>
        <end position="70"/>
    </location>
</feature>
<evidence type="ECO:0000259" key="1">
    <source>
        <dbReference type="Pfam" id="PF09012"/>
    </source>
</evidence>
<comment type="caution">
    <text evidence="2">The sequence shown here is derived from an EMBL/GenBank/DDBJ whole genome shotgun (WGS) entry which is preliminary data.</text>
</comment>
<name>A0A2T4JYN3_9RHOB</name>
<dbReference type="InterPro" id="IPR036388">
    <property type="entry name" value="WH-like_DNA-bd_sf"/>
</dbReference>
<dbReference type="InterPro" id="IPR015102">
    <property type="entry name" value="Tscrpt_reg_HTH_FeoC"/>
</dbReference>
<dbReference type="EMBL" id="PZKG01000011">
    <property type="protein sequence ID" value="PTE23030.1"/>
    <property type="molecule type" value="Genomic_DNA"/>
</dbReference>
<reference evidence="2 3" key="1">
    <citation type="submission" date="2018-03" db="EMBL/GenBank/DDBJ databases">
        <title>Cereibacter changlensis.</title>
        <authorList>
            <person name="Meyer T.E."/>
            <person name="Miller S."/>
            <person name="Lodha T."/>
            <person name="Gandham S."/>
            <person name="Chintalapati S."/>
            <person name="Chintalapati V.R."/>
        </authorList>
    </citation>
    <scope>NUCLEOTIDE SEQUENCE [LARGE SCALE GENOMIC DNA]</scope>
    <source>
        <strain evidence="2 3">JA139</strain>
    </source>
</reference>
<dbReference type="InterPro" id="IPR036390">
    <property type="entry name" value="WH_DNA-bd_sf"/>
</dbReference>
<gene>
    <name evidence="2" type="ORF">C5F48_04305</name>
</gene>
<accession>A0A2T4JYN3</accession>
<dbReference type="AlphaFoldDB" id="A0A2T4JYN3"/>
<keyword evidence="3" id="KW-1185">Reference proteome</keyword>
<dbReference type="RefSeq" id="WP_107662674.1">
    <property type="nucleotide sequence ID" value="NZ_PZKG01000011.1"/>
</dbReference>